<sequence length="119" mass="13016">MVTARCNDVLSRKRTAARQLPRIMLHPSSPQGSDAANSLIANDCLQDEAGVFVIPFRGTHLTFSPSIRQPFRLEDNGNDAKKRSRDVGGKHAEFALSELSDSQSKSPVCYAKDSEKVGN</sequence>
<organism evidence="2 3">
    <name type="scientific">Wuchereria bancrofti</name>
    <dbReference type="NCBI Taxonomy" id="6293"/>
    <lineage>
        <taxon>Eukaryota</taxon>
        <taxon>Metazoa</taxon>
        <taxon>Ecdysozoa</taxon>
        <taxon>Nematoda</taxon>
        <taxon>Chromadorea</taxon>
        <taxon>Rhabditida</taxon>
        <taxon>Spirurina</taxon>
        <taxon>Spiruromorpha</taxon>
        <taxon>Filarioidea</taxon>
        <taxon>Onchocercidae</taxon>
        <taxon>Wuchereria</taxon>
    </lineage>
</organism>
<evidence type="ECO:0000256" key="1">
    <source>
        <dbReference type="SAM" id="MobiDB-lite"/>
    </source>
</evidence>
<gene>
    <name evidence="2" type="ORF">WBA_LOCUS9894</name>
</gene>
<accession>A0A3P7EN97</accession>
<evidence type="ECO:0000313" key="2">
    <source>
        <dbReference type="EMBL" id="VDM17867.1"/>
    </source>
</evidence>
<dbReference type="EMBL" id="UYWW01010512">
    <property type="protein sequence ID" value="VDM17867.1"/>
    <property type="molecule type" value="Genomic_DNA"/>
</dbReference>
<keyword evidence="3" id="KW-1185">Reference proteome</keyword>
<evidence type="ECO:0000313" key="3">
    <source>
        <dbReference type="Proteomes" id="UP000270924"/>
    </source>
</evidence>
<protein>
    <submittedName>
        <fullName evidence="2">Uncharacterized protein</fullName>
    </submittedName>
</protein>
<name>A0A3P7EN97_WUCBA</name>
<dbReference type="Proteomes" id="UP000270924">
    <property type="component" value="Unassembled WGS sequence"/>
</dbReference>
<dbReference type="AlphaFoldDB" id="A0A3P7EN97"/>
<reference evidence="2 3" key="1">
    <citation type="submission" date="2018-11" db="EMBL/GenBank/DDBJ databases">
        <authorList>
            <consortium name="Pathogen Informatics"/>
        </authorList>
    </citation>
    <scope>NUCLEOTIDE SEQUENCE [LARGE SCALE GENOMIC DNA]</scope>
</reference>
<proteinExistence type="predicted"/>
<feature type="region of interest" description="Disordered" evidence="1">
    <location>
        <begin position="98"/>
        <end position="119"/>
    </location>
</feature>
<dbReference type="InParanoid" id="A0A3P7EN97"/>